<comment type="catalytic activity">
    <reaction evidence="5 6">
        <text>N(1)-(5-phospho-beta-D-ribosyl)glycinamide + (6R)-10-formyltetrahydrofolate = N(2)-formyl-N(1)-(5-phospho-beta-D-ribosyl)glycinamide + (6S)-5,6,7,8-tetrahydrofolate + H(+)</text>
        <dbReference type="Rhea" id="RHEA:15053"/>
        <dbReference type="ChEBI" id="CHEBI:15378"/>
        <dbReference type="ChEBI" id="CHEBI:57453"/>
        <dbReference type="ChEBI" id="CHEBI:143788"/>
        <dbReference type="ChEBI" id="CHEBI:147286"/>
        <dbReference type="ChEBI" id="CHEBI:195366"/>
        <dbReference type="EC" id="2.1.2.2"/>
    </reaction>
</comment>
<comment type="function">
    <text evidence="6">Catalyzes the transfer of a formyl group from 10-formyltetrahydrofolate to 5-phospho-ribosyl-glycinamide (GAR), producing 5-phospho-ribosyl-N-formylglycinamide (FGAR) and tetrahydrofolate.</text>
</comment>
<feature type="binding site" evidence="6">
    <location>
        <position position="112"/>
    </location>
    <ligand>
        <name>(6R)-10-formyltetrahydrofolate</name>
        <dbReference type="ChEBI" id="CHEBI:195366"/>
    </ligand>
</feature>
<dbReference type="NCBIfam" id="TIGR00639">
    <property type="entry name" value="PurN"/>
    <property type="match status" value="1"/>
</dbReference>
<feature type="binding site" evidence="6">
    <location>
        <position position="70"/>
    </location>
    <ligand>
        <name>(6R)-10-formyltetrahydrofolate</name>
        <dbReference type="ChEBI" id="CHEBI:195366"/>
    </ligand>
</feature>
<dbReference type="Proteomes" id="UP000000393">
    <property type="component" value="Chromosome"/>
</dbReference>
<reference evidence="8 9" key="1">
    <citation type="submission" date="2010-06" db="EMBL/GenBank/DDBJ databases">
        <title>Complete sequence of chromosome of Nitrosococcus watsoni C-113.</title>
        <authorList>
            <consortium name="US DOE Joint Genome Institute"/>
            <person name="Lucas S."/>
            <person name="Copeland A."/>
            <person name="Lapidus A."/>
            <person name="Cheng J.-F."/>
            <person name="Bruce D."/>
            <person name="Goodwin L."/>
            <person name="Pitluck S."/>
            <person name="Malfatti S.A."/>
            <person name="Chain P.S.G."/>
            <person name="Land M."/>
            <person name="Hauser L."/>
            <person name="Kyrpides N."/>
            <person name="Ivanova N."/>
            <person name="Cambell M.A."/>
            <person name="Heidelberg J.F."/>
            <person name="Klotz M.G."/>
            <person name="Woyke T."/>
        </authorList>
    </citation>
    <scope>NUCLEOTIDE SEQUENCE [LARGE SCALE GENOMIC DNA]</scope>
    <source>
        <strain evidence="8 9">C-113</strain>
    </source>
</reference>
<dbReference type="KEGG" id="nwa:Nwat_1841"/>
<dbReference type="GO" id="GO:0006189">
    <property type="term" value="P:'de novo' IMP biosynthetic process"/>
    <property type="evidence" value="ECO:0007669"/>
    <property type="project" value="UniProtKB-UniRule"/>
</dbReference>
<dbReference type="InterPro" id="IPR036477">
    <property type="entry name" value="Formyl_transf_N_sf"/>
</dbReference>
<comment type="pathway">
    <text evidence="1 6">Purine metabolism; IMP biosynthesis via de novo pathway; N(2)-formyl-N(1)-(5-phospho-D-ribosyl)glycinamide from N(1)-(5-phospho-D-ribosyl)glycinamide (10-formyl THF route): step 1/1.</text>
</comment>
<feature type="active site" description="Proton donor" evidence="6">
    <location>
        <position position="114"/>
    </location>
</feature>
<name>D8K715_NITWC</name>
<proteinExistence type="inferred from homology"/>
<feature type="site" description="Raises pKa of active site His" evidence="6">
    <location>
        <position position="150"/>
    </location>
</feature>
<dbReference type="CDD" id="cd08645">
    <property type="entry name" value="FMT_core_GART"/>
    <property type="match status" value="1"/>
</dbReference>
<keyword evidence="2 6" id="KW-0808">Transferase</keyword>
<dbReference type="GO" id="GO:0005829">
    <property type="term" value="C:cytosol"/>
    <property type="evidence" value="ECO:0007669"/>
    <property type="project" value="TreeGrafter"/>
</dbReference>
<dbReference type="Gene3D" id="3.40.50.170">
    <property type="entry name" value="Formyl transferase, N-terminal domain"/>
    <property type="match status" value="1"/>
</dbReference>
<dbReference type="PANTHER" id="PTHR43369:SF2">
    <property type="entry name" value="PHOSPHORIBOSYLGLYCINAMIDE FORMYLTRANSFERASE"/>
    <property type="match status" value="1"/>
</dbReference>
<dbReference type="UniPathway" id="UPA00074">
    <property type="reaction ID" value="UER00126"/>
</dbReference>
<evidence type="ECO:0000256" key="2">
    <source>
        <dbReference type="ARBA" id="ARBA00022679"/>
    </source>
</evidence>
<organism evidence="8 9">
    <name type="scientific">Nitrosococcus watsoni (strain C-113)</name>
    <dbReference type="NCBI Taxonomy" id="105559"/>
    <lineage>
        <taxon>Bacteria</taxon>
        <taxon>Pseudomonadati</taxon>
        <taxon>Pseudomonadota</taxon>
        <taxon>Gammaproteobacteria</taxon>
        <taxon>Chromatiales</taxon>
        <taxon>Chromatiaceae</taxon>
        <taxon>Nitrosococcus</taxon>
    </lineage>
</organism>
<dbReference type="PROSITE" id="PS00373">
    <property type="entry name" value="GART"/>
    <property type="match status" value="1"/>
</dbReference>
<evidence type="ECO:0000256" key="6">
    <source>
        <dbReference type="HAMAP-Rule" id="MF_01930"/>
    </source>
</evidence>
<feature type="binding site" evidence="6">
    <location>
        <begin position="95"/>
        <end position="98"/>
    </location>
    <ligand>
        <name>(6R)-10-formyltetrahydrofolate</name>
        <dbReference type="ChEBI" id="CHEBI:195366"/>
    </ligand>
</feature>
<dbReference type="PANTHER" id="PTHR43369">
    <property type="entry name" value="PHOSPHORIBOSYLGLYCINAMIDE FORMYLTRANSFERASE"/>
    <property type="match status" value="1"/>
</dbReference>
<dbReference type="HAMAP" id="MF_01930">
    <property type="entry name" value="PurN"/>
    <property type="match status" value="1"/>
</dbReference>
<dbReference type="STRING" id="105559.Nwat_1841"/>
<feature type="domain" description="Formyl transferase N-terminal" evidence="7">
    <location>
        <begin position="9"/>
        <end position="187"/>
    </location>
</feature>
<evidence type="ECO:0000256" key="1">
    <source>
        <dbReference type="ARBA" id="ARBA00005054"/>
    </source>
</evidence>
<dbReference type="InterPro" id="IPR002376">
    <property type="entry name" value="Formyl_transf_N"/>
</dbReference>
<evidence type="ECO:0000259" key="7">
    <source>
        <dbReference type="Pfam" id="PF00551"/>
    </source>
</evidence>
<dbReference type="InterPro" id="IPR004607">
    <property type="entry name" value="GART"/>
</dbReference>
<keyword evidence="9" id="KW-1185">Reference proteome</keyword>
<feature type="binding site" evidence="6">
    <location>
        <begin position="17"/>
        <end position="19"/>
    </location>
    <ligand>
        <name>N(1)-(5-phospho-beta-D-ribosyl)glycinamide</name>
        <dbReference type="ChEBI" id="CHEBI:143788"/>
    </ligand>
</feature>
<evidence type="ECO:0000256" key="4">
    <source>
        <dbReference type="ARBA" id="ARBA00038440"/>
    </source>
</evidence>
<gene>
    <name evidence="6" type="primary">purN</name>
    <name evidence="8" type="ordered locus">Nwat_1841</name>
</gene>
<dbReference type="OrthoDB" id="9806170at2"/>
<sequence length="210" mass="23566">MISTQRLPIVVLISGRGSNLQAILDQSQTGQLPVEIRAVISNNSQAQGLERAHRAGIETQVLDHRHYPSREAFDEALMKIIDGYTPKLVVLAGFMRILTSKFVRHYQGHLINIHPSLLPNFPGLDTHHRVLLAGMREHGASVHFVTDKVDGGPIILQARISVYPEDTAETLAARVLQEEHRIYPKAIRAFAEEKIRLEGEQIIWIKPLEA</sequence>
<evidence type="ECO:0000313" key="9">
    <source>
        <dbReference type="Proteomes" id="UP000000393"/>
    </source>
</evidence>
<dbReference type="GO" id="GO:0004644">
    <property type="term" value="F:phosphoribosylglycinamide formyltransferase activity"/>
    <property type="evidence" value="ECO:0007669"/>
    <property type="project" value="UniProtKB-UniRule"/>
</dbReference>
<dbReference type="InterPro" id="IPR001555">
    <property type="entry name" value="GART_AS"/>
</dbReference>
<dbReference type="EC" id="2.1.2.2" evidence="6"/>
<dbReference type="HOGENOM" id="CLU_038395_1_1_6"/>
<dbReference type="RefSeq" id="WP_013220784.1">
    <property type="nucleotide sequence ID" value="NC_014315.1"/>
</dbReference>
<dbReference type="EMBL" id="CP002086">
    <property type="protein sequence ID" value="ADJ28692.1"/>
    <property type="molecule type" value="Genomic_DNA"/>
</dbReference>
<dbReference type="SUPFAM" id="SSF53328">
    <property type="entry name" value="Formyltransferase"/>
    <property type="match status" value="1"/>
</dbReference>
<evidence type="ECO:0000256" key="3">
    <source>
        <dbReference type="ARBA" id="ARBA00022755"/>
    </source>
</evidence>
<evidence type="ECO:0000256" key="5">
    <source>
        <dbReference type="ARBA" id="ARBA00047664"/>
    </source>
</evidence>
<dbReference type="AlphaFoldDB" id="D8K715"/>
<comment type="similarity">
    <text evidence="4 6">Belongs to the GART family.</text>
</comment>
<dbReference type="Pfam" id="PF00551">
    <property type="entry name" value="Formyl_trans_N"/>
    <property type="match status" value="1"/>
</dbReference>
<protein>
    <recommendedName>
        <fullName evidence="6">Phosphoribosylglycinamide formyltransferase</fullName>
        <ecNumber evidence="6">2.1.2.2</ecNumber>
    </recommendedName>
    <alternativeName>
        <fullName evidence="6">5'-phosphoribosylglycinamide transformylase</fullName>
    </alternativeName>
    <alternativeName>
        <fullName evidence="6">GAR transformylase</fullName>
        <shortName evidence="6">GART</shortName>
    </alternativeName>
</protein>
<evidence type="ECO:0000313" key="8">
    <source>
        <dbReference type="EMBL" id="ADJ28692.1"/>
    </source>
</evidence>
<keyword evidence="3 6" id="KW-0658">Purine biosynthesis</keyword>
<accession>D8K715</accession>
<dbReference type="eggNOG" id="COG0299">
    <property type="taxonomic scope" value="Bacteria"/>
</dbReference>